<evidence type="ECO:0000256" key="4">
    <source>
        <dbReference type="SAM" id="Phobius"/>
    </source>
</evidence>
<dbReference type="Pfam" id="PF13855">
    <property type="entry name" value="LRR_8"/>
    <property type="match status" value="5"/>
</dbReference>
<accession>A0A8K0KGE7</accession>
<dbReference type="SUPFAM" id="SSF52047">
    <property type="entry name" value="RNI-like"/>
    <property type="match status" value="1"/>
</dbReference>
<evidence type="ECO:0000256" key="2">
    <source>
        <dbReference type="ARBA" id="ARBA00022729"/>
    </source>
</evidence>
<evidence type="ECO:0000256" key="1">
    <source>
        <dbReference type="ARBA" id="ARBA00022614"/>
    </source>
</evidence>
<dbReference type="InterPro" id="IPR000483">
    <property type="entry name" value="Cys-rich_flank_reg_C"/>
</dbReference>
<dbReference type="PROSITE" id="PS51450">
    <property type="entry name" value="LRR"/>
    <property type="match status" value="2"/>
</dbReference>
<evidence type="ECO:0000313" key="8">
    <source>
        <dbReference type="Proteomes" id="UP000792457"/>
    </source>
</evidence>
<evidence type="ECO:0000259" key="6">
    <source>
        <dbReference type="SMART" id="SM00082"/>
    </source>
</evidence>
<dbReference type="InterPro" id="IPR032675">
    <property type="entry name" value="LRR_dom_sf"/>
</dbReference>
<evidence type="ECO:0000313" key="7">
    <source>
        <dbReference type="EMBL" id="KAG8234430.1"/>
    </source>
</evidence>
<dbReference type="SMART" id="SM00369">
    <property type="entry name" value="LRR_TYP"/>
    <property type="match status" value="11"/>
</dbReference>
<keyword evidence="4" id="KW-0472">Membrane</keyword>
<feature type="domain" description="LRRCT" evidence="6">
    <location>
        <begin position="642"/>
        <end position="689"/>
    </location>
</feature>
<reference evidence="7" key="2">
    <citation type="submission" date="2017-10" db="EMBL/GenBank/DDBJ databases">
        <title>Ladona fulva Genome sequencing and assembly.</title>
        <authorList>
            <person name="Murali S."/>
            <person name="Richards S."/>
            <person name="Bandaranaike D."/>
            <person name="Bellair M."/>
            <person name="Blankenburg K."/>
            <person name="Chao H."/>
            <person name="Dinh H."/>
            <person name="Doddapaneni H."/>
            <person name="Dugan-Rocha S."/>
            <person name="Elkadiri S."/>
            <person name="Gnanaolivu R."/>
            <person name="Hernandez B."/>
            <person name="Skinner E."/>
            <person name="Javaid M."/>
            <person name="Lee S."/>
            <person name="Li M."/>
            <person name="Ming W."/>
            <person name="Munidasa M."/>
            <person name="Muniz J."/>
            <person name="Nguyen L."/>
            <person name="Hughes D."/>
            <person name="Osuji N."/>
            <person name="Pu L.-L."/>
            <person name="Puazo M."/>
            <person name="Qu C."/>
            <person name="Quiroz J."/>
            <person name="Raj R."/>
            <person name="Weissenberger G."/>
            <person name="Xin Y."/>
            <person name="Zou X."/>
            <person name="Han Y."/>
            <person name="Worley K."/>
            <person name="Muzny D."/>
            <person name="Gibbs R."/>
        </authorList>
    </citation>
    <scope>NUCLEOTIDE SEQUENCE</scope>
    <source>
        <strain evidence="7">Sampled in the wild</strain>
    </source>
</reference>
<dbReference type="Gene3D" id="3.80.10.10">
    <property type="entry name" value="Ribonuclease Inhibitor"/>
    <property type="match status" value="5"/>
</dbReference>
<dbReference type="AlphaFoldDB" id="A0A8K0KGE7"/>
<dbReference type="SUPFAM" id="SSF52058">
    <property type="entry name" value="L domain-like"/>
    <property type="match status" value="1"/>
</dbReference>
<evidence type="ECO:0000256" key="5">
    <source>
        <dbReference type="SAM" id="SignalP"/>
    </source>
</evidence>
<dbReference type="InterPro" id="IPR026906">
    <property type="entry name" value="LRR_5"/>
</dbReference>
<dbReference type="Proteomes" id="UP000792457">
    <property type="component" value="Unassembled WGS sequence"/>
</dbReference>
<keyword evidence="3" id="KW-0677">Repeat</keyword>
<organism evidence="7 8">
    <name type="scientific">Ladona fulva</name>
    <name type="common">Scarce chaser dragonfly</name>
    <name type="synonym">Libellula fulva</name>
    <dbReference type="NCBI Taxonomy" id="123851"/>
    <lineage>
        <taxon>Eukaryota</taxon>
        <taxon>Metazoa</taxon>
        <taxon>Ecdysozoa</taxon>
        <taxon>Arthropoda</taxon>
        <taxon>Hexapoda</taxon>
        <taxon>Insecta</taxon>
        <taxon>Pterygota</taxon>
        <taxon>Palaeoptera</taxon>
        <taxon>Odonata</taxon>
        <taxon>Epiprocta</taxon>
        <taxon>Anisoptera</taxon>
        <taxon>Libelluloidea</taxon>
        <taxon>Libellulidae</taxon>
        <taxon>Ladona</taxon>
    </lineage>
</organism>
<feature type="signal peptide" evidence="5">
    <location>
        <begin position="1"/>
        <end position="25"/>
    </location>
</feature>
<dbReference type="SMART" id="SM00082">
    <property type="entry name" value="LRRCT"/>
    <property type="match status" value="1"/>
</dbReference>
<gene>
    <name evidence="7" type="ORF">J437_LFUL014866</name>
</gene>
<dbReference type="OrthoDB" id="676979at2759"/>
<keyword evidence="2 5" id="KW-0732">Signal</keyword>
<dbReference type="EMBL" id="KZ308812">
    <property type="protein sequence ID" value="KAG8234430.1"/>
    <property type="molecule type" value="Genomic_DNA"/>
</dbReference>
<comment type="caution">
    <text evidence="7">The sequence shown here is derived from an EMBL/GenBank/DDBJ whole genome shotgun (WGS) entry which is preliminary data.</text>
</comment>
<dbReference type="PANTHER" id="PTHR24366:SF163">
    <property type="entry name" value="KEKKON4"/>
    <property type="match status" value="1"/>
</dbReference>
<protein>
    <recommendedName>
        <fullName evidence="6">LRRCT domain-containing protein</fullName>
    </recommendedName>
</protein>
<keyword evidence="4" id="KW-0812">Transmembrane</keyword>
<dbReference type="InterPro" id="IPR001611">
    <property type="entry name" value="Leu-rich_rpt"/>
</dbReference>
<name>A0A8K0KGE7_LADFU</name>
<dbReference type="PANTHER" id="PTHR24366">
    <property type="entry name" value="IG(IMMUNOGLOBULIN) AND LRR(LEUCINE RICH REPEAT) DOMAINS"/>
    <property type="match status" value="1"/>
</dbReference>
<sequence length="846" mass="95383">MISYALIHSSIIFLLCIIQLEDNIAEEKCAYDYMFLQYSNSSIRCKRKDQFVDCSHSGLTVIPSNIPNDAVSLDLSANPLDKVAAFPDIRRLRRLRIAKHSLSEVSVNTFRALKALRILDLSSNYLDSVPPNFAPPSLDTLILAGNPLSWPENETKPILRSPSLRTLDLSFCGITSLPKSAFTYLTYLQNLDLSNNFINHLDPDIFSSLSTLITLNISRNLLPRLSNTIFQNNPFLMHVNISYNPWNLNLIEPRNGSTTSFGTTGSSSMYSYNTSIFSSLSLEVLDFSGCWLVKLSAKSLASLPKLRYLSLSDTGLERLDPYSFEQLTNLESLDLSNNRFIYIHVNMFKRNTKLTSFTCSPCSFMFTFLSLFGTGNSMEPYSIKNLNIKGTPFGRIFYNTARFPALTKLQMSDTRISSISPTAFSLSPELTEIDLSDCDIREFPTTVFISNNKLDRIKISGNLLGGYLSNDTRFPFTTATNLDLSDCKYHVISKNYFSELHSIVYLNLSGNPLISWEEGSFSSMTNLQSIDLSRTLLVQLDSNAFIKNTLLKSLFLSNVQLGKVFSKKGLLNSNRSLSHFLHIPSLEELDLSYCDIHHLTKGMFSGTPSLSKLSLVSNGLRSLNVSIISKLSNLTFLDLQDNPWRCDCTLVELRDWWYDKRMEPRKHWVICEEPDELHDRPWDAIADCGSIYLRKKDYVKVENKPNEGKSSKSSEVEVIPEISSTVSIIQLSNTTRIGKTIPHNKSAVIPITKIPHVDSKATTFPPKVTENYYTKHAKPLAIYKPSSSKPLDESEVIMRAFKGVALGFFGAVVIISIATMFFIVYRKKYRQIPSISSCETANTWEL</sequence>
<feature type="transmembrane region" description="Helical" evidence="4">
    <location>
        <begin position="804"/>
        <end position="825"/>
    </location>
</feature>
<feature type="chain" id="PRO_5035477497" description="LRRCT domain-containing protein" evidence="5">
    <location>
        <begin position="26"/>
        <end position="846"/>
    </location>
</feature>
<reference evidence="7" key="1">
    <citation type="submission" date="2013-04" db="EMBL/GenBank/DDBJ databases">
        <authorList>
            <person name="Qu J."/>
            <person name="Murali S.C."/>
            <person name="Bandaranaike D."/>
            <person name="Bellair M."/>
            <person name="Blankenburg K."/>
            <person name="Chao H."/>
            <person name="Dinh H."/>
            <person name="Doddapaneni H."/>
            <person name="Downs B."/>
            <person name="Dugan-Rocha S."/>
            <person name="Elkadiri S."/>
            <person name="Gnanaolivu R.D."/>
            <person name="Hernandez B."/>
            <person name="Javaid M."/>
            <person name="Jayaseelan J.C."/>
            <person name="Lee S."/>
            <person name="Li M."/>
            <person name="Ming W."/>
            <person name="Munidasa M."/>
            <person name="Muniz J."/>
            <person name="Nguyen L."/>
            <person name="Ongeri F."/>
            <person name="Osuji N."/>
            <person name="Pu L.-L."/>
            <person name="Puazo M."/>
            <person name="Qu C."/>
            <person name="Quiroz J."/>
            <person name="Raj R."/>
            <person name="Weissenberger G."/>
            <person name="Xin Y."/>
            <person name="Zou X."/>
            <person name="Han Y."/>
            <person name="Richards S."/>
            <person name="Worley K."/>
            <person name="Muzny D."/>
            <person name="Gibbs R."/>
        </authorList>
    </citation>
    <scope>NUCLEOTIDE SEQUENCE</scope>
    <source>
        <strain evidence="7">Sampled in the wild</strain>
    </source>
</reference>
<keyword evidence="4" id="KW-1133">Transmembrane helix</keyword>
<keyword evidence="1" id="KW-0433">Leucine-rich repeat</keyword>
<dbReference type="InterPro" id="IPR003591">
    <property type="entry name" value="Leu-rich_rpt_typical-subtyp"/>
</dbReference>
<dbReference type="Pfam" id="PF13306">
    <property type="entry name" value="LRR_5"/>
    <property type="match status" value="1"/>
</dbReference>
<dbReference type="GO" id="GO:0071944">
    <property type="term" value="C:cell periphery"/>
    <property type="evidence" value="ECO:0007669"/>
    <property type="project" value="UniProtKB-ARBA"/>
</dbReference>
<keyword evidence="8" id="KW-1185">Reference proteome</keyword>
<proteinExistence type="predicted"/>
<evidence type="ECO:0000256" key="3">
    <source>
        <dbReference type="ARBA" id="ARBA00022737"/>
    </source>
</evidence>